<name>A0A382VRH5_9ZZZZ</name>
<dbReference type="AlphaFoldDB" id="A0A382VRH5"/>
<gene>
    <name evidence="1" type="ORF">METZ01_LOCUS401469</name>
</gene>
<evidence type="ECO:0000313" key="1">
    <source>
        <dbReference type="EMBL" id="SVD48615.1"/>
    </source>
</evidence>
<sequence length="47" mass="5242">MFGSFTDLRLLFIPVCQVFEQSSAETMAILAQIESWVAGDHYETGVC</sequence>
<organism evidence="1">
    <name type="scientific">marine metagenome</name>
    <dbReference type="NCBI Taxonomy" id="408172"/>
    <lineage>
        <taxon>unclassified sequences</taxon>
        <taxon>metagenomes</taxon>
        <taxon>ecological metagenomes</taxon>
    </lineage>
</organism>
<accession>A0A382VRH5</accession>
<proteinExistence type="predicted"/>
<protein>
    <submittedName>
        <fullName evidence="1">Uncharacterized protein</fullName>
    </submittedName>
</protein>
<dbReference type="EMBL" id="UINC01153732">
    <property type="protein sequence ID" value="SVD48615.1"/>
    <property type="molecule type" value="Genomic_DNA"/>
</dbReference>
<reference evidence="1" key="1">
    <citation type="submission" date="2018-05" db="EMBL/GenBank/DDBJ databases">
        <authorList>
            <person name="Lanie J.A."/>
            <person name="Ng W.-L."/>
            <person name="Kazmierczak K.M."/>
            <person name="Andrzejewski T.M."/>
            <person name="Davidsen T.M."/>
            <person name="Wayne K.J."/>
            <person name="Tettelin H."/>
            <person name="Glass J.I."/>
            <person name="Rusch D."/>
            <person name="Podicherti R."/>
            <person name="Tsui H.-C.T."/>
            <person name="Winkler M.E."/>
        </authorList>
    </citation>
    <scope>NUCLEOTIDE SEQUENCE</scope>
</reference>